<evidence type="ECO:0000256" key="3">
    <source>
        <dbReference type="ARBA" id="ARBA00022692"/>
    </source>
</evidence>
<dbReference type="AlphaFoldDB" id="A0A9Q1IVM0"/>
<keyword evidence="9" id="KW-1185">Reference proteome</keyword>
<reference evidence="8" key="1">
    <citation type="journal article" date="2023" name="Science">
        <title>Genome structures resolve the early diversification of teleost fishes.</title>
        <authorList>
            <person name="Parey E."/>
            <person name="Louis A."/>
            <person name="Montfort J."/>
            <person name="Bouchez O."/>
            <person name="Roques C."/>
            <person name="Iampietro C."/>
            <person name="Lluch J."/>
            <person name="Castinel A."/>
            <person name="Donnadieu C."/>
            <person name="Desvignes T."/>
            <person name="Floi Bucao C."/>
            <person name="Jouanno E."/>
            <person name="Wen M."/>
            <person name="Mejri S."/>
            <person name="Dirks R."/>
            <person name="Jansen H."/>
            <person name="Henkel C."/>
            <person name="Chen W.J."/>
            <person name="Zahm M."/>
            <person name="Cabau C."/>
            <person name="Klopp C."/>
            <person name="Thompson A.W."/>
            <person name="Robinson-Rechavi M."/>
            <person name="Braasch I."/>
            <person name="Lecointre G."/>
            <person name="Bobe J."/>
            <person name="Postlethwait J.H."/>
            <person name="Berthelot C."/>
            <person name="Roest Crollius H."/>
            <person name="Guiguen Y."/>
        </authorList>
    </citation>
    <scope>NUCLEOTIDE SEQUENCE</scope>
    <source>
        <strain evidence="8">WJC10195</strain>
    </source>
</reference>
<evidence type="ECO:0000256" key="1">
    <source>
        <dbReference type="ARBA" id="ARBA00004141"/>
    </source>
</evidence>
<feature type="signal peptide" evidence="7">
    <location>
        <begin position="1"/>
        <end position="16"/>
    </location>
</feature>
<evidence type="ECO:0000256" key="6">
    <source>
        <dbReference type="SAM" id="Phobius"/>
    </source>
</evidence>
<dbReference type="InterPro" id="IPR007237">
    <property type="entry name" value="CD20-like"/>
</dbReference>
<dbReference type="EMBL" id="JAINUF010000007">
    <property type="protein sequence ID" value="KAJ8354664.1"/>
    <property type="molecule type" value="Genomic_DNA"/>
</dbReference>
<dbReference type="OrthoDB" id="10071849at2759"/>
<feature type="transmembrane region" description="Helical" evidence="6">
    <location>
        <begin position="231"/>
        <end position="250"/>
    </location>
</feature>
<dbReference type="InterPro" id="IPR030417">
    <property type="entry name" value="MS4A"/>
</dbReference>
<keyword evidence="5 6" id="KW-0472">Membrane</keyword>
<dbReference type="PANTHER" id="PTHR23320">
    <property type="entry name" value="MEMBRANE-SPANNING 4-DOMAINS SUBFAMILY A MS4A -RELATED"/>
    <property type="match status" value="1"/>
</dbReference>
<organism evidence="8 9">
    <name type="scientific">Synaphobranchus kaupii</name>
    <name type="common">Kaup's arrowtooth eel</name>
    <dbReference type="NCBI Taxonomy" id="118154"/>
    <lineage>
        <taxon>Eukaryota</taxon>
        <taxon>Metazoa</taxon>
        <taxon>Chordata</taxon>
        <taxon>Craniata</taxon>
        <taxon>Vertebrata</taxon>
        <taxon>Euteleostomi</taxon>
        <taxon>Actinopterygii</taxon>
        <taxon>Neopterygii</taxon>
        <taxon>Teleostei</taxon>
        <taxon>Anguilliformes</taxon>
        <taxon>Synaphobranchidae</taxon>
        <taxon>Synaphobranchus</taxon>
    </lineage>
</organism>
<feature type="transmembrane region" description="Helical" evidence="6">
    <location>
        <begin position="110"/>
        <end position="131"/>
    </location>
</feature>
<dbReference type="GO" id="GO:0016020">
    <property type="term" value="C:membrane"/>
    <property type="evidence" value="ECO:0007669"/>
    <property type="project" value="UniProtKB-SubCell"/>
</dbReference>
<comment type="similarity">
    <text evidence="2">Belongs to the MS4A family.</text>
</comment>
<dbReference type="PROSITE" id="PS51257">
    <property type="entry name" value="PROKAR_LIPOPROTEIN"/>
    <property type="match status" value="1"/>
</dbReference>
<evidence type="ECO:0000256" key="5">
    <source>
        <dbReference type="ARBA" id="ARBA00023136"/>
    </source>
</evidence>
<evidence type="ECO:0000313" key="9">
    <source>
        <dbReference type="Proteomes" id="UP001152622"/>
    </source>
</evidence>
<evidence type="ECO:0000256" key="4">
    <source>
        <dbReference type="ARBA" id="ARBA00022989"/>
    </source>
</evidence>
<name>A0A9Q1IVM0_SYNKA</name>
<evidence type="ECO:0008006" key="10">
    <source>
        <dbReference type="Google" id="ProtNLM"/>
    </source>
</evidence>
<evidence type="ECO:0000256" key="2">
    <source>
        <dbReference type="ARBA" id="ARBA00009565"/>
    </source>
</evidence>
<feature type="chain" id="PRO_5040438437" description="Membrane-spanning 4-domains subfamily A member 4A" evidence="7">
    <location>
        <begin position="17"/>
        <end position="314"/>
    </location>
</feature>
<dbReference type="PANTHER" id="PTHR23320:SF128">
    <property type="entry name" value="MEMBRANE-SPANNING 4-DOMAINS SUBFAMILY A MEMBER 4A"/>
    <property type="match status" value="1"/>
</dbReference>
<protein>
    <recommendedName>
        <fullName evidence="10">Membrane-spanning 4-domains subfamily A member 4A</fullName>
    </recommendedName>
</protein>
<comment type="caution">
    <text evidence="8">The sequence shown here is derived from an EMBL/GenBank/DDBJ whole genome shotgun (WGS) entry which is preliminary data.</text>
</comment>
<proteinExistence type="inferred from homology"/>
<comment type="subcellular location">
    <subcellularLocation>
        <location evidence="1">Membrane</location>
        <topology evidence="1">Multi-pass membrane protein</topology>
    </subcellularLocation>
</comment>
<keyword evidence="3 6" id="KW-0812">Transmembrane</keyword>
<keyword evidence="7" id="KW-0732">Signal</keyword>
<gene>
    <name evidence="8" type="ORF">SKAU_G00222310</name>
</gene>
<accession>A0A9Q1IVM0</accession>
<feature type="transmembrane region" description="Helical" evidence="6">
    <location>
        <begin position="172"/>
        <end position="196"/>
    </location>
</feature>
<dbReference type="Proteomes" id="UP001152622">
    <property type="component" value="Chromosome 7"/>
</dbReference>
<evidence type="ECO:0000313" key="8">
    <source>
        <dbReference type="EMBL" id="KAJ8354664.1"/>
    </source>
</evidence>
<feature type="transmembrane region" description="Helical" evidence="6">
    <location>
        <begin position="138"/>
        <end position="160"/>
    </location>
</feature>
<sequence length="314" mass="33910">MFLFLKHLVPLDLAQGEASVSATAFLLSCLGSVNLKVADKMYSVCYFCTNIFWARLNEIPACNMASSTASGFVVVTQVYPQQSGTAAPAFCTIPQASSVLGKFLKGDTKALGTVQIMIGVLVILLGIVMAIDANSIGVYSGIVFWGALIYISSGALTVAANNKLNKCLVNGALGMNIFSIITAGIAIILFSLDFVFQMRYYCSYSEDSYEDYSCQRLEHTLLARSHGMKGVLLVFSILEFIVSICVSAFACRAVCDCSSQQVVYMPPTSSQVTSENLLIPTPITYEMEVSPILGQNVMGSMQTEKPPEYVETLP</sequence>
<keyword evidence="4 6" id="KW-1133">Transmembrane helix</keyword>
<dbReference type="Pfam" id="PF04103">
    <property type="entry name" value="CD20"/>
    <property type="match status" value="1"/>
</dbReference>
<evidence type="ECO:0000256" key="7">
    <source>
        <dbReference type="SAM" id="SignalP"/>
    </source>
</evidence>